<protein>
    <submittedName>
        <fullName evidence="1">Uncharacterized protein</fullName>
    </submittedName>
</protein>
<name>A0ABT2IXT3_9FLAO</name>
<evidence type="ECO:0000313" key="1">
    <source>
        <dbReference type="EMBL" id="MCT2563653.1"/>
    </source>
</evidence>
<evidence type="ECO:0000313" key="2">
    <source>
        <dbReference type="Proteomes" id="UP001525566"/>
    </source>
</evidence>
<dbReference type="EMBL" id="JAOAMU010000006">
    <property type="protein sequence ID" value="MCT2563653.1"/>
    <property type="molecule type" value="Genomic_DNA"/>
</dbReference>
<proteinExistence type="predicted"/>
<comment type="caution">
    <text evidence="1">The sequence shown here is derived from an EMBL/GenBank/DDBJ whole genome shotgun (WGS) entry which is preliminary data.</text>
</comment>
<dbReference type="Proteomes" id="UP001525566">
    <property type="component" value="Unassembled WGS sequence"/>
</dbReference>
<sequence length="76" mass="8615">MKLESLKSSRFEAMSSDTMSKIKGGEMVTTNYSRDAITKQPIPDRQNVIYSRDKRGNITGVLSEGCIEYCYNGVWK</sequence>
<reference evidence="1 2" key="1">
    <citation type="submission" date="2022-09" db="EMBL/GenBank/DDBJ databases">
        <title>Chryseobacterium oleae sp.nov., isolated from the inter-root soil of Pyrola calliantha H. Andr. in Tibet.</title>
        <authorList>
            <person name="Li Z."/>
        </authorList>
    </citation>
    <scope>NUCLEOTIDE SEQUENCE [LARGE SCALE GENOMIC DNA]</scope>
    <source>
        <strain evidence="2">pc1-10</strain>
    </source>
</reference>
<gene>
    <name evidence="1" type="ORF">N0B48_17325</name>
</gene>
<accession>A0ABT2IXT3</accession>
<keyword evidence="2" id="KW-1185">Reference proteome</keyword>
<dbReference type="RefSeq" id="WP_259840184.1">
    <property type="nucleotide sequence ID" value="NZ_JAOAMU010000006.1"/>
</dbReference>
<organism evidence="1 2">
    <name type="scientific">Chryseobacterium herbae</name>
    <dbReference type="NCBI Taxonomy" id="2976476"/>
    <lineage>
        <taxon>Bacteria</taxon>
        <taxon>Pseudomonadati</taxon>
        <taxon>Bacteroidota</taxon>
        <taxon>Flavobacteriia</taxon>
        <taxon>Flavobacteriales</taxon>
        <taxon>Weeksellaceae</taxon>
        <taxon>Chryseobacterium group</taxon>
        <taxon>Chryseobacterium</taxon>
    </lineage>
</organism>